<reference evidence="5" key="1">
    <citation type="submission" date="2019-07" db="EMBL/GenBank/DDBJ databases">
        <authorList>
            <person name="Alioto T."/>
            <person name="Alioto T."/>
            <person name="Gomez Garrido J."/>
        </authorList>
    </citation>
    <scope>NUCLEOTIDE SEQUENCE</scope>
</reference>
<gene>
    <name evidence="5" type="ORF">ALMOND_2B025507</name>
    <name evidence="4" type="ORF">L3X38_014399</name>
</gene>
<dbReference type="GO" id="GO:0003735">
    <property type="term" value="F:structural constituent of ribosome"/>
    <property type="evidence" value="ECO:0007669"/>
    <property type="project" value="InterPro"/>
</dbReference>
<protein>
    <submittedName>
        <fullName evidence="5">PREDICTED: 60S ribosomal</fullName>
    </submittedName>
</protein>
<evidence type="ECO:0000256" key="2">
    <source>
        <dbReference type="ARBA" id="ARBA00022980"/>
    </source>
</evidence>
<dbReference type="PANTHER" id="PTHR10902">
    <property type="entry name" value="60S RIBOSOMAL PROTEIN L35A"/>
    <property type="match status" value="1"/>
</dbReference>
<keyword evidence="2" id="KW-0689">Ribosomal protein</keyword>
<reference evidence="6" key="2">
    <citation type="journal article" date="2020" name="Plant J.">
        <title>Transposons played a major role in the diversification between the closely related almond and peach genomes: results from the almond genome sequence.</title>
        <authorList>
            <person name="Alioto T."/>
            <person name="Alexiou K.G."/>
            <person name="Bardil A."/>
            <person name="Barteri F."/>
            <person name="Castanera R."/>
            <person name="Cruz F."/>
            <person name="Dhingra A."/>
            <person name="Duval H."/>
            <person name="Fernandez I Marti A."/>
            <person name="Frias L."/>
            <person name="Galan B."/>
            <person name="Garcia J.L."/>
            <person name="Howad W."/>
            <person name="Gomez-Garrido J."/>
            <person name="Gut M."/>
            <person name="Julca I."/>
            <person name="Morata J."/>
            <person name="Puigdomenech P."/>
            <person name="Ribeca P."/>
            <person name="Rubio Cabetas M.J."/>
            <person name="Vlasova A."/>
            <person name="Wirthensohn M."/>
            <person name="Garcia-Mas J."/>
            <person name="Gabaldon T."/>
            <person name="Casacuberta J.M."/>
            <person name="Arus P."/>
        </authorList>
    </citation>
    <scope>NUCLEOTIDE SEQUENCE [LARGE SCALE GENOMIC DNA]</scope>
    <source>
        <strain evidence="6">cv. Texas</strain>
    </source>
</reference>
<dbReference type="GO" id="GO:0006412">
    <property type="term" value="P:translation"/>
    <property type="evidence" value="ECO:0007669"/>
    <property type="project" value="InterPro"/>
</dbReference>
<sequence>MVKERQGERIRLYVGGTVLGYKRSKSNQYPGTSLIQINGVNTKEEVAWFPGLMVTVASFVLSSLPICHQNPWVLVLGYSCIPAIYKLLRTYR</sequence>
<proteinExistence type="inferred from homology"/>
<keyword evidence="7" id="KW-1185">Reference proteome</keyword>
<comment type="similarity">
    <text evidence="1">Belongs to the eukaryotic ribosomal protein eL33 family.</text>
</comment>
<dbReference type="EMBL" id="JAJFAZ020000002">
    <property type="protein sequence ID" value="KAI5346520.1"/>
    <property type="molecule type" value="Genomic_DNA"/>
</dbReference>
<dbReference type="Proteomes" id="UP000327085">
    <property type="component" value="Chromosome 2"/>
</dbReference>
<dbReference type="InParanoid" id="A0A5E4ECB9"/>
<dbReference type="GO" id="GO:1990904">
    <property type="term" value="C:ribonucleoprotein complex"/>
    <property type="evidence" value="ECO:0007669"/>
    <property type="project" value="UniProtKB-KW"/>
</dbReference>
<keyword evidence="3" id="KW-0687">Ribonucleoprotein</keyword>
<reference evidence="4 7" key="3">
    <citation type="journal article" date="2022" name="G3 (Bethesda)">
        <title>Whole-genome sequence and methylome profiling of the almond [Prunus dulcis (Mill.) D.A. Webb] cultivar 'Nonpareil'.</title>
        <authorList>
            <person name="D'Amico-Willman K.M."/>
            <person name="Ouma W.Z."/>
            <person name="Meulia T."/>
            <person name="Sideli G.M."/>
            <person name="Gradziel T.M."/>
            <person name="Fresnedo-Ramirez J."/>
        </authorList>
    </citation>
    <scope>NUCLEOTIDE SEQUENCE [LARGE SCALE GENOMIC DNA]</scope>
    <source>
        <strain evidence="4">Clone GOH B32 T37-40</strain>
    </source>
</reference>
<dbReference type="EMBL" id="CABIKO010000005">
    <property type="protein sequence ID" value="VVA12579.1"/>
    <property type="molecule type" value="Genomic_DNA"/>
</dbReference>
<dbReference type="InterPro" id="IPR009000">
    <property type="entry name" value="Transl_B-barrel_sf"/>
</dbReference>
<dbReference type="Gramene" id="VVA12579">
    <property type="protein sequence ID" value="VVA12579"/>
    <property type="gene ID" value="Prudul26B025507"/>
</dbReference>
<name>A0A5E4ECB9_PRUDU</name>
<evidence type="ECO:0000313" key="6">
    <source>
        <dbReference type="Proteomes" id="UP000327085"/>
    </source>
</evidence>
<dbReference type="Proteomes" id="UP001054821">
    <property type="component" value="Chromosome 2"/>
</dbReference>
<dbReference type="AlphaFoldDB" id="A0A5E4ECB9"/>
<dbReference type="GO" id="GO:0005840">
    <property type="term" value="C:ribosome"/>
    <property type="evidence" value="ECO:0007669"/>
    <property type="project" value="UniProtKB-KW"/>
</dbReference>
<dbReference type="Gene3D" id="2.40.10.190">
    <property type="entry name" value="translation elongation factor selb, chain A, domain 4"/>
    <property type="match status" value="1"/>
</dbReference>
<organism evidence="5 6">
    <name type="scientific">Prunus dulcis</name>
    <name type="common">Almond</name>
    <name type="synonym">Amygdalus dulcis</name>
    <dbReference type="NCBI Taxonomy" id="3755"/>
    <lineage>
        <taxon>Eukaryota</taxon>
        <taxon>Viridiplantae</taxon>
        <taxon>Streptophyta</taxon>
        <taxon>Embryophyta</taxon>
        <taxon>Tracheophyta</taxon>
        <taxon>Spermatophyta</taxon>
        <taxon>Magnoliopsida</taxon>
        <taxon>eudicotyledons</taxon>
        <taxon>Gunneridae</taxon>
        <taxon>Pentapetalae</taxon>
        <taxon>rosids</taxon>
        <taxon>fabids</taxon>
        <taxon>Rosales</taxon>
        <taxon>Rosaceae</taxon>
        <taxon>Amygdaloideae</taxon>
        <taxon>Amygdaleae</taxon>
        <taxon>Prunus</taxon>
    </lineage>
</organism>
<evidence type="ECO:0000313" key="7">
    <source>
        <dbReference type="Proteomes" id="UP001054821"/>
    </source>
</evidence>
<dbReference type="InterPro" id="IPR001780">
    <property type="entry name" value="Ribosomal_eL33"/>
</dbReference>
<dbReference type="SUPFAM" id="SSF50447">
    <property type="entry name" value="Translation proteins"/>
    <property type="match status" value="1"/>
</dbReference>
<accession>A0A5E4ECB9</accession>
<dbReference type="Pfam" id="PF01247">
    <property type="entry name" value="Ribosomal_L35Ae"/>
    <property type="match status" value="1"/>
</dbReference>
<evidence type="ECO:0000313" key="5">
    <source>
        <dbReference type="EMBL" id="VVA12579.1"/>
    </source>
</evidence>
<dbReference type="InterPro" id="IPR038661">
    <property type="entry name" value="Ribosomal_eL33_sf"/>
</dbReference>
<evidence type="ECO:0000256" key="3">
    <source>
        <dbReference type="ARBA" id="ARBA00023274"/>
    </source>
</evidence>
<evidence type="ECO:0000256" key="1">
    <source>
        <dbReference type="ARBA" id="ARBA00009269"/>
    </source>
</evidence>
<evidence type="ECO:0000313" key="4">
    <source>
        <dbReference type="EMBL" id="KAI5346520.1"/>
    </source>
</evidence>